<dbReference type="GO" id="GO:0004623">
    <property type="term" value="F:phospholipase A2 activity"/>
    <property type="evidence" value="ECO:0007669"/>
    <property type="project" value="UniProtKB-EC"/>
</dbReference>
<evidence type="ECO:0000256" key="10">
    <source>
        <dbReference type="ARBA" id="ARBA00022837"/>
    </source>
</evidence>
<dbReference type="Gene3D" id="1.20.90.10">
    <property type="entry name" value="Phospholipase A2 domain"/>
    <property type="match status" value="1"/>
</dbReference>
<evidence type="ECO:0000256" key="2">
    <source>
        <dbReference type="ARBA" id="ARBA00001913"/>
    </source>
</evidence>
<evidence type="ECO:0000256" key="8">
    <source>
        <dbReference type="ARBA" id="ARBA00022723"/>
    </source>
</evidence>
<keyword evidence="8" id="KW-0479">Metal-binding</keyword>
<protein>
    <recommendedName>
        <fullName evidence="6">Phospholipase A2</fullName>
        <ecNumber evidence="5">3.1.1.4</ecNumber>
    </recommendedName>
    <alternativeName>
        <fullName evidence="15">Phosphatidylcholine 2-acylhydrolase</fullName>
    </alternativeName>
</protein>
<dbReference type="InterPro" id="IPR033113">
    <property type="entry name" value="PLA2_histidine"/>
</dbReference>
<evidence type="ECO:0000256" key="15">
    <source>
        <dbReference type="ARBA" id="ARBA00029903"/>
    </source>
</evidence>
<evidence type="ECO:0000256" key="9">
    <source>
        <dbReference type="ARBA" id="ARBA00022801"/>
    </source>
</evidence>
<dbReference type="AlphaFoldDB" id="A0A224XGJ6"/>
<comment type="catalytic activity">
    <reaction evidence="1">
        <text>a 1,2-diacyl-sn-glycero-3-phosphocholine + H2O = a 1-acyl-sn-glycero-3-phosphocholine + a fatty acid + H(+)</text>
        <dbReference type="Rhea" id="RHEA:15801"/>
        <dbReference type="ChEBI" id="CHEBI:15377"/>
        <dbReference type="ChEBI" id="CHEBI:15378"/>
        <dbReference type="ChEBI" id="CHEBI:28868"/>
        <dbReference type="ChEBI" id="CHEBI:57643"/>
        <dbReference type="ChEBI" id="CHEBI:58168"/>
        <dbReference type="EC" id="3.1.1.4"/>
    </reaction>
</comment>
<dbReference type="FunFam" id="1.20.90.10:FF:000002">
    <property type="entry name" value="Phospholipase A2 group III"/>
    <property type="match status" value="1"/>
</dbReference>
<proteinExistence type="inferred from homology"/>
<evidence type="ECO:0000259" key="16">
    <source>
        <dbReference type="Pfam" id="PF05826"/>
    </source>
</evidence>
<dbReference type="GO" id="GO:0016042">
    <property type="term" value="P:lipid catabolic process"/>
    <property type="evidence" value="ECO:0007669"/>
    <property type="project" value="UniProtKB-KW"/>
</dbReference>
<reference evidence="17" key="1">
    <citation type="submission" date="2016-10" db="EMBL/GenBank/DDBJ databases">
        <title>Venom proteomic and venom gland transcriptomic analyses of the scorpion Megacormus gertschi Diaz-Najera, 1966 (Scorpiones: Euscorpiidae: Megacorminae).</title>
        <authorList>
            <person name="Santibanez-Lopez C.E."/>
            <person name="Cid-Uribe J.I."/>
            <person name="Zamudio F.Z."/>
            <person name="Batista C.V."/>
            <person name="Ortiz E."/>
            <person name="Possani L.D."/>
        </authorList>
    </citation>
    <scope>NUCLEOTIDE SEQUENCE</scope>
    <source>
        <tissue evidence="17">Venom gland</tissue>
    </source>
</reference>
<dbReference type="GO" id="GO:0005576">
    <property type="term" value="C:extracellular region"/>
    <property type="evidence" value="ECO:0007669"/>
    <property type="project" value="UniProtKB-SubCell"/>
</dbReference>
<dbReference type="InterPro" id="IPR036444">
    <property type="entry name" value="PLipase_A2_dom_sf"/>
</dbReference>
<evidence type="ECO:0000313" key="17">
    <source>
        <dbReference type="EMBL" id="JAW07092.1"/>
    </source>
</evidence>
<keyword evidence="13" id="KW-0865">Zymogen</keyword>
<keyword evidence="9" id="KW-0378">Hydrolase</keyword>
<comment type="similarity">
    <text evidence="4">Belongs to the phospholipase A2 family. Group III subfamily.</text>
</comment>
<dbReference type="Pfam" id="PF05826">
    <property type="entry name" value="Phospholip_A2_2"/>
    <property type="match status" value="1"/>
</dbReference>
<dbReference type="SUPFAM" id="SSF48619">
    <property type="entry name" value="Phospholipase A2, PLA2"/>
    <property type="match status" value="1"/>
</dbReference>
<accession>A0A224XGJ6</accession>
<comment type="subcellular location">
    <subcellularLocation>
        <location evidence="3">Secreted</location>
    </subcellularLocation>
</comment>
<evidence type="ECO:0000256" key="3">
    <source>
        <dbReference type="ARBA" id="ARBA00004613"/>
    </source>
</evidence>
<evidence type="ECO:0000256" key="4">
    <source>
        <dbReference type="ARBA" id="ARBA00009659"/>
    </source>
</evidence>
<evidence type="ECO:0000256" key="12">
    <source>
        <dbReference type="ARBA" id="ARBA00023098"/>
    </source>
</evidence>
<evidence type="ECO:0000256" key="5">
    <source>
        <dbReference type="ARBA" id="ARBA00013278"/>
    </source>
</evidence>
<name>A0A224XGJ6_9SCOR</name>
<keyword evidence="14" id="KW-1015">Disulfide bond</keyword>
<sequence length="263" mass="30833">MDVLYGLFILHLTNAITNRRISSNYDYEEPYFFLHFSQSGNRYVSLPVTRLVKVQWLANDDLTNRCEISEDPDQVHNSLKGIPHERVKRVSERQMEGIINSCNQSPQLPIETLPSAPQKIKPVFIWPGTRWCGTGNVSSGLDDLGWYREEDKCCREHDLCGDIIQAGGTKDELVNDSKYTRLLCSCDDRFWHCLREVNSITSNAIGDFYFNLFQNQCFRMEHPIIQCVAWHSKLLKKRCQEYEFDYTKPKIWQWFDAKVYTKL</sequence>
<dbReference type="EC" id="3.1.1.4" evidence="5"/>
<dbReference type="PANTHER" id="PTHR12253">
    <property type="entry name" value="RH14732P"/>
    <property type="match status" value="1"/>
</dbReference>
<keyword evidence="11" id="KW-0442">Lipid degradation</keyword>
<keyword evidence="7" id="KW-0964">Secreted</keyword>
<evidence type="ECO:0000256" key="7">
    <source>
        <dbReference type="ARBA" id="ARBA00022525"/>
    </source>
</evidence>
<dbReference type="GO" id="GO:0046872">
    <property type="term" value="F:metal ion binding"/>
    <property type="evidence" value="ECO:0007669"/>
    <property type="project" value="UniProtKB-KW"/>
</dbReference>
<dbReference type="GO" id="GO:0050482">
    <property type="term" value="P:arachidonate secretion"/>
    <property type="evidence" value="ECO:0007669"/>
    <property type="project" value="InterPro"/>
</dbReference>
<evidence type="ECO:0000256" key="14">
    <source>
        <dbReference type="ARBA" id="ARBA00023157"/>
    </source>
</evidence>
<keyword evidence="12" id="KW-0443">Lipid metabolism</keyword>
<dbReference type="GO" id="GO:0006644">
    <property type="term" value="P:phospholipid metabolic process"/>
    <property type="evidence" value="ECO:0007669"/>
    <property type="project" value="InterPro"/>
</dbReference>
<evidence type="ECO:0000256" key="11">
    <source>
        <dbReference type="ARBA" id="ARBA00022963"/>
    </source>
</evidence>
<comment type="cofactor">
    <cofactor evidence="2">
        <name>Ca(2+)</name>
        <dbReference type="ChEBI" id="CHEBI:29108"/>
    </cofactor>
</comment>
<evidence type="ECO:0000256" key="13">
    <source>
        <dbReference type="ARBA" id="ARBA00023145"/>
    </source>
</evidence>
<keyword evidence="10" id="KW-0106">Calcium</keyword>
<organism evidence="17">
    <name type="scientific">Megacormus gertschi</name>
    <dbReference type="NCBI Taxonomy" id="1843536"/>
    <lineage>
        <taxon>Eukaryota</taxon>
        <taxon>Metazoa</taxon>
        <taxon>Ecdysozoa</taxon>
        <taxon>Arthropoda</taxon>
        <taxon>Chelicerata</taxon>
        <taxon>Arachnida</taxon>
        <taxon>Scorpiones</taxon>
        <taxon>Iurida</taxon>
        <taxon>Chactoidea</taxon>
        <taxon>Euscorpiidae</taxon>
        <taxon>Megacorminae</taxon>
        <taxon>Megacormini</taxon>
        <taxon>Megacormus</taxon>
    </lineage>
</organism>
<feature type="domain" description="Phospholipase A2-like central" evidence="16">
    <location>
        <begin position="125"/>
        <end position="220"/>
    </location>
</feature>
<dbReference type="PROSITE" id="PS00118">
    <property type="entry name" value="PA2_HIS"/>
    <property type="match status" value="1"/>
</dbReference>
<dbReference type="EMBL" id="GFBG01000075">
    <property type="protein sequence ID" value="JAW07092.1"/>
    <property type="molecule type" value="Transcribed_RNA"/>
</dbReference>
<evidence type="ECO:0000256" key="1">
    <source>
        <dbReference type="ARBA" id="ARBA00001604"/>
    </source>
</evidence>
<evidence type="ECO:0000256" key="6">
    <source>
        <dbReference type="ARBA" id="ARBA00021721"/>
    </source>
</evidence>
<dbReference type="CDD" id="cd04704">
    <property type="entry name" value="PLA2_bee_venom_like"/>
    <property type="match status" value="1"/>
</dbReference>
<dbReference type="InterPro" id="IPR016090">
    <property type="entry name" value="PLA2-like_dom"/>
</dbReference>